<organism evidence="1 2">
    <name type="scientific">Caerostris extrusa</name>
    <name type="common">Bark spider</name>
    <name type="synonym">Caerostris bankana</name>
    <dbReference type="NCBI Taxonomy" id="172846"/>
    <lineage>
        <taxon>Eukaryota</taxon>
        <taxon>Metazoa</taxon>
        <taxon>Ecdysozoa</taxon>
        <taxon>Arthropoda</taxon>
        <taxon>Chelicerata</taxon>
        <taxon>Arachnida</taxon>
        <taxon>Araneae</taxon>
        <taxon>Araneomorphae</taxon>
        <taxon>Entelegynae</taxon>
        <taxon>Araneoidea</taxon>
        <taxon>Araneidae</taxon>
        <taxon>Caerostris</taxon>
    </lineage>
</organism>
<comment type="caution">
    <text evidence="1">The sequence shown here is derived from an EMBL/GenBank/DDBJ whole genome shotgun (WGS) entry which is preliminary data.</text>
</comment>
<accession>A0AAV4PQ27</accession>
<reference evidence="1 2" key="1">
    <citation type="submission" date="2021-06" db="EMBL/GenBank/DDBJ databases">
        <title>Caerostris extrusa draft genome.</title>
        <authorList>
            <person name="Kono N."/>
            <person name="Arakawa K."/>
        </authorList>
    </citation>
    <scope>NUCLEOTIDE SEQUENCE [LARGE SCALE GENOMIC DNA]</scope>
</reference>
<dbReference type="AlphaFoldDB" id="A0AAV4PQ27"/>
<proteinExistence type="predicted"/>
<name>A0AAV4PQ27_CAEEX</name>
<sequence>MINESELQENLSHISAFKLQTLGIQSQFFPKNAMKIVLEIAPNLERVSFFGKNDCVSLFKELGRSIVFDDKLLHENYFPPELQPCSF</sequence>
<protein>
    <submittedName>
        <fullName evidence="1">Uncharacterized protein</fullName>
    </submittedName>
</protein>
<dbReference type="EMBL" id="BPLR01004962">
    <property type="protein sequence ID" value="GIX98779.1"/>
    <property type="molecule type" value="Genomic_DNA"/>
</dbReference>
<dbReference type="Proteomes" id="UP001054945">
    <property type="component" value="Unassembled WGS sequence"/>
</dbReference>
<evidence type="ECO:0000313" key="2">
    <source>
        <dbReference type="Proteomes" id="UP001054945"/>
    </source>
</evidence>
<keyword evidence="2" id="KW-1185">Reference proteome</keyword>
<gene>
    <name evidence="1" type="ORF">CEXT_311091</name>
</gene>
<evidence type="ECO:0000313" key="1">
    <source>
        <dbReference type="EMBL" id="GIX98779.1"/>
    </source>
</evidence>